<sequence>MRDWERHPASPGSFDGAHGRGCLGRFALSFLRDRAYFTRISIEKSQMNNTETSCKSTAVPCLYNSHPHIFISPSTNTVFVLHNHRSPSTQPKSCFAIPSQHRSPPKGIFLNHSLHLSLCRQSSLCSACRFQQSRHVCCLTSTRTIESAHFQASSATSFPPKRVTSFDTSYLFRISELCGHRIVASRRHITLSSNTCGRRRKTRKIDYLNCERGYRKWNCGS</sequence>
<proteinExistence type="predicted"/>
<dbReference type="Proteomes" id="UP000193144">
    <property type="component" value="Unassembled WGS sequence"/>
</dbReference>
<evidence type="ECO:0000313" key="1">
    <source>
        <dbReference type="EMBL" id="ORY08991.1"/>
    </source>
</evidence>
<reference evidence="1 2" key="1">
    <citation type="submission" date="2016-07" db="EMBL/GenBank/DDBJ databases">
        <title>Pervasive Adenine N6-methylation of Active Genes in Fungi.</title>
        <authorList>
            <consortium name="DOE Joint Genome Institute"/>
            <person name="Mondo S.J."/>
            <person name="Dannebaum R.O."/>
            <person name="Kuo R.C."/>
            <person name="Labutti K."/>
            <person name="Haridas S."/>
            <person name="Kuo A."/>
            <person name="Salamov A."/>
            <person name="Ahrendt S.R."/>
            <person name="Lipzen A."/>
            <person name="Sullivan W."/>
            <person name="Andreopoulos W.B."/>
            <person name="Clum A."/>
            <person name="Lindquist E."/>
            <person name="Daum C."/>
            <person name="Ramamoorthy G.K."/>
            <person name="Gryganskyi A."/>
            <person name="Culley D."/>
            <person name="Magnuson J.K."/>
            <person name="James T.Y."/>
            <person name="O'Malley M.A."/>
            <person name="Stajich J.E."/>
            <person name="Spatafora J.W."/>
            <person name="Visel A."/>
            <person name="Grigoriev I.V."/>
        </authorList>
    </citation>
    <scope>NUCLEOTIDE SEQUENCE [LARGE SCALE GENOMIC DNA]</scope>
    <source>
        <strain evidence="1 2">CBS 115471</strain>
    </source>
</reference>
<dbReference type="AlphaFoldDB" id="A0A1Y1ZFF8"/>
<gene>
    <name evidence="1" type="ORF">BCR34DRAFT_384640</name>
</gene>
<protein>
    <submittedName>
        <fullName evidence="1">Uncharacterized protein</fullName>
    </submittedName>
</protein>
<name>A0A1Y1ZFF8_9PLEO</name>
<comment type="caution">
    <text evidence="1">The sequence shown here is derived from an EMBL/GenBank/DDBJ whole genome shotgun (WGS) entry which is preliminary data.</text>
</comment>
<accession>A0A1Y1ZFF8</accession>
<keyword evidence="2" id="KW-1185">Reference proteome</keyword>
<evidence type="ECO:0000313" key="2">
    <source>
        <dbReference type="Proteomes" id="UP000193144"/>
    </source>
</evidence>
<organism evidence="1 2">
    <name type="scientific">Clohesyomyces aquaticus</name>
    <dbReference type="NCBI Taxonomy" id="1231657"/>
    <lineage>
        <taxon>Eukaryota</taxon>
        <taxon>Fungi</taxon>
        <taxon>Dikarya</taxon>
        <taxon>Ascomycota</taxon>
        <taxon>Pezizomycotina</taxon>
        <taxon>Dothideomycetes</taxon>
        <taxon>Pleosporomycetidae</taxon>
        <taxon>Pleosporales</taxon>
        <taxon>Lindgomycetaceae</taxon>
        <taxon>Clohesyomyces</taxon>
    </lineage>
</organism>
<dbReference type="EMBL" id="MCFA01000092">
    <property type="protein sequence ID" value="ORY08991.1"/>
    <property type="molecule type" value="Genomic_DNA"/>
</dbReference>